<protein>
    <submittedName>
        <fullName evidence="1">Uncharacterized protein</fullName>
    </submittedName>
</protein>
<dbReference type="EMBL" id="CM026426">
    <property type="protein sequence ID" value="KAG0573211.1"/>
    <property type="molecule type" value="Genomic_DNA"/>
</dbReference>
<organism evidence="1 2">
    <name type="scientific">Ceratodon purpureus</name>
    <name type="common">Fire moss</name>
    <name type="synonym">Dicranum purpureum</name>
    <dbReference type="NCBI Taxonomy" id="3225"/>
    <lineage>
        <taxon>Eukaryota</taxon>
        <taxon>Viridiplantae</taxon>
        <taxon>Streptophyta</taxon>
        <taxon>Embryophyta</taxon>
        <taxon>Bryophyta</taxon>
        <taxon>Bryophytina</taxon>
        <taxon>Bryopsida</taxon>
        <taxon>Dicranidae</taxon>
        <taxon>Pseudoditrichales</taxon>
        <taxon>Ditrichaceae</taxon>
        <taxon>Ceratodon</taxon>
    </lineage>
</organism>
<gene>
    <name evidence="1" type="ORF">KC19_VG158400</name>
</gene>
<accession>A0A8T0HQZ0</accession>
<name>A0A8T0HQZ0_CERPU</name>
<reference evidence="1" key="1">
    <citation type="submission" date="2020-06" db="EMBL/GenBank/DDBJ databases">
        <title>WGS assembly of Ceratodon purpureus strain R40.</title>
        <authorList>
            <person name="Carey S.B."/>
            <person name="Jenkins J."/>
            <person name="Shu S."/>
            <person name="Lovell J.T."/>
            <person name="Sreedasyam A."/>
            <person name="Maumus F."/>
            <person name="Tiley G.P."/>
            <person name="Fernandez-Pozo N."/>
            <person name="Barry K."/>
            <person name="Chen C."/>
            <person name="Wang M."/>
            <person name="Lipzen A."/>
            <person name="Daum C."/>
            <person name="Saski C.A."/>
            <person name="Payton A.C."/>
            <person name="Mcbreen J.C."/>
            <person name="Conrad R.E."/>
            <person name="Kollar L.M."/>
            <person name="Olsson S."/>
            <person name="Huttunen S."/>
            <person name="Landis J.B."/>
            <person name="Wickett N.J."/>
            <person name="Johnson M.G."/>
            <person name="Rensing S.A."/>
            <person name="Grimwood J."/>
            <person name="Schmutz J."/>
            <person name="Mcdaniel S.F."/>
        </authorList>
    </citation>
    <scope>NUCLEOTIDE SEQUENCE</scope>
    <source>
        <strain evidence="1">R40</strain>
    </source>
</reference>
<dbReference type="AlphaFoldDB" id="A0A8T0HQZ0"/>
<proteinExistence type="predicted"/>
<dbReference type="Proteomes" id="UP000822688">
    <property type="component" value="Chromosome V"/>
</dbReference>
<evidence type="ECO:0000313" key="1">
    <source>
        <dbReference type="EMBL" id="KAG0573211.1"/>
    </source>
</evidence>
<evidence type="ECO:0000313" key="2">
    <source>
        <dbReference type="Proteomes" id="UP000822688"/>
    </source>
</evidence>
<keyword evidence="2" id="KW-1185">Reference proteome</keyword>
<sequence length="63" mass="7553">MNKYKRLRQAKIARNNSTFSRLLTLLMHFSDLSLANLLQVRKRRGYNEVGMWKVEERNGEVRD</sequence>
<comment type="caution">
    <text evidence="1">The sequence shown here is derived from an EMBL/GenBank/DDBJ whole genome shotgun (WGS) entry which is preliminary data.</text>
</comment>